<evidence type="ECO:0000256" key="4">
    <source>
        <dbReference type="ARBA" id="ARBA00023284"/>
    </source>
</evidence>
<dbReference type="AlphaFoldDB" id="A0A0P0NZB7"/>
<dbReference type="GO" id="GO:0016491">
    <property type="term" value="F:oxidoreductase activity"/>
    <property type="evidence" value="ECO:0007669"/>
    <property type="project" value="UniProtKB-KW"/>
</dbReference>
<keyword evidence="3" id="KW-1015">Disulfide bond</keyword>
<dbReference type="OrthoDB" id="9780147at2"/>
<reference evidence="7 8" key="1">
    <citation type="submission" date="2015-10" db="EMBL/GenBank/DDBJ databases">
        <title>Conservation of the essential genome among Caulobacter and Brevundimonas species.</title>
        <authorList>
            <person name="Scott D."/>
            <person name="Ely B."/>
        </authorList>
    </citation>
    <scope>NUCLEOTIDE SEQUENCE [LARGE SCALE GENOMIC DNA]</scope>
    <source>
        <strain evidence="7 8">CB4</strain>
    </source>
</reference>
<keyword evidence="4" id="KW-0676">Redox-active center</keyword>
<dbReference type="CDD" id="cd03023">
    <property type="entry name" value="DsbA_Com1_like"/>
    <property type="match status" value="1"/>
</dbReference>
<dbReference type="PANTHER" id="PTHR13887">
    <property type="entry name" value="GLUTATHIONE S-TRANSFERASE KAPPA"/>
    <property type="match status" value="1"/>
</dbReference>
<evidence type="ECO:0000259" key="6">
    <source>
        <dbReference type="PROSITE" id="PS51352"/>
    </source>
</evidence>
<proteinExistence type="predicted"/>
<accession>A0A0P0NZB7</accession>
<evidence type="ECO:0000256" key="2">
    <source>
        <dbReference type="ARBA" id="ARBA00023002"/>
    </source>
</evidence>
<evidence type="ECO:0000313" key="7">
    <source>
        <dbReference type="EMBL" id="ALL13503.1"/>
    </source>
</evidence>
<dbReference type="PROSITE" id="PS51257">
    <property type="entry name" value="PROKAR_LIPOPROTEIN"/>
    <property type="match status" value="1"/>
</dbReference>
<protein>
    <submittedName>
        <fullName evidence="7">Disulfide bond formation protein DsbA</fullName>
    </submittedName>
</protein>
<keyword evidence="8" id="KW-1185">Reference proteome</keyword>
<evidence type="ECO:0000256" key="3">
    <source>
        <dbReference type="ARBA" id="ARBA00023157"/>
    </source>
</evidence>
<dbReference type="InterPro" id="IPR001853">
    <property type="entry name" value="DSBA-like_thioredoxin_dom"/>
</dbReference>
<dbReference type="Proteomes" id="UP000056905">
    <property type="component" value="Chromosome"/>
</dbReference>
<gene>
    <name evidence="7" type="ORF">AQ619_09155</name>
</gene>
<dbReference type="EMBL" id="CP013002">
    <property type="protein sequence ID" value="ALL13503.1"/>
    <property type="molecule type" value="Genomic_DNA"/>
</dbReference>
<dbReference type="Gene3D" id="3.40.30.10">
    <property type="entry name" value="Glutaredoxin"/>
    <property type="match status" value="1"/>
</dbReference>
<dbReference type="RefSeq" id="WP_062146561.1">
    <property type="nucleotide sequence ID" value="NZ_CP013002.1"/>
</dbReference>
<dbReference type="SUPFAM" id="SSF52833">
    <property type="entry name" value="Thioredoxin-like"/>
    <property type="match status" value="1"/>
</dbReference>
<evidence type="ECO:0000313" key="8">
    <source>
        <dbReference type="Proteomes" id="UP000056905"/>
    </source>
</evidence>
<feature type="signal peptide" evidence="5">
    <location>
        <begin position="1"/>
        <end position="29"/>
    </location>
</feature>
<dbReference type="Pfam" id="PF18312">
    <property type="entry name" value="ScsC_N"/>
    <property type="match status" value="1"/>
</dbReference>
<organism evidence="7 8">
    <name type="scientific">Caulobacter henricii</name>
    <dbReference type="NCBI Taxonomy" id="69395"/>
    <lineage>
        <taxon>Bacteria</taxon>
        <taxon>Pseudomonadati</taxon>
        <taxon>Pseudomonadota</taxon>
        <taxon>Alphaproteobacteria</taxon>
        <taxon>Caulobacterales</taxon>
        <taxon>Caulobacteraceae</taxon>
        <taxon>Caulobacter</taxon>
    </lineage>
</organism>
<dbReference type="InterPro" id="IPR013766">
    <property type="entry name" value="Thioredoxin_domain"/>
</dbReference>
<name>A0A0P0NZB7_9CAUL</name>
<dbReference type="Pfam" id="PF01323">
    <property type="entry name" value="DSBA"/>
    <property type="match status" value="1"/>
</dbReference>
<dbReference type="InterPro" id="IPR036249">
    <property type="entry name" value="Thioredoxin-like_sf"/>
</dbReference>
<feature type="domain" description="Thioredoxin" evidence="6">
    <location>
        <begin position="64"/>
        <end position="240"/>
    </location>
</feature>
<dbReference type="KEGG" id="chq:AQ619_09155"/>
<evidence type="ECO:0000256" key="5">
    <source>
        <dbReference type="SAM" id="SignalP"/>
    </source>
</evidence>
<sequence length="246" mass="26272">MSPFRRPGALVLSFALSGILLGACAPAKADKEFGDKVRAYLLEHPEVLLEVSAKLEQKQATKAAEAGRKALDQFRQAIERDPRDFVANPNGTITVTEFFDYRCGYCRLAAPEILKLIAENPDVRFVFKDFVIFGRDSEAAARLMLGAKAQGKSLLLHRALMAEKSLDEASAYRIAAGLGIDVAKARSLGASAGVTQHLADTHALAQSLAIEGTPAYIVGDTIIPGADIQALKLAIAKAKAAALKRA</sequence>
<evidence type="ECO:0000256" key="1">
    <source>
        <dbReference type="ARBA" id="ARBA00022729"/>
    </source>
</evidence>
<dbReference type="InterPro" id="IPR041205">
    <property type="entry name" value="ScsC_N"/>
</dbReference>
<dbReference type="PROSITE" id="PS51352">
    <property type="entry name" value="THIOREDOXIN_2"/>
    <property type="match status" value="1"/>
</dbReference>
<keyword evidence="1 5" id="KW-0732">Signal</keyword>
<dbReference type="PANTHER" id="PTHR13887:SF14">
    <property type="entry name" value="DISULFIDE BOND FORMATION PROTEIN D"/>
    <property type="match status" value="1"/>
</dbReference>
<keyword evidence="2" id="KW-0560">Oxidoreductase</keyword>
<feature type="chain" id="PRO_5006052561" evidence="5">
    <location>
        <begin position="30"/>
        <end position="246"/>
    </location>
</feature>
<dbReference type="STRING" id="69395.AQ619_09155"/>